<accession>A0A2P2QRZ1</accession>
<dbReference type="EMBL" id="GGEC01089214">
    <property type="protein sequence ID" value="MBX69698.1"/>
    <property type="molecule type" value="Transcribed_RNA"/>
</dbReference>
<dbReference type="AlphaFoldDB" id="A0A2P2QRZ1"/>
<name>A0A2P2QRZ1_RHIMU</name>
<protein>
    <submittedName>
        <fullName evidence="1">Uncharacterized protein</fullName>
    </submittedName>
</protein>
<organism evidence="1">
    <name type="scientific">Rhizophora mucronata</name>
    <name type="common">Asiatic mangrove</name>
    <dbReference type="NCBI Taxonomy" id="61149"/>
    <lineage>
        <taxon>Eukaryota</taxon>
        <taxon>Viridiplantae</taxon>
        <taxon>Streptophyta</taxon>
        <taxon>Embryophyta</taxon>
        <taxon>Tracheophyta</taxon>
        <taxon>Spermatophyta</taxon>
        <taxon>Magnoliopsida</taxon>
        <taxon>eudicotyledons</taxon>
        <taxon>Gunneridae</taxon>
        <taxon>Pentapetalae</taxon>
        <taxon>rosids</taxon>
        <taxon>fabids</taxon>
        <taxon>Malpighiales</taxon>
        <taxon>Rhizophoraceae</taxon>
        <taxon>Rhizophora</taxon>
    </lineage>
</organism>
<reference evidence="1" key="1">
    <citation type="submission" date="2018-02" db="EMBL/GenBank/DDBJ databases">
        <title>Rhizophora mucronata_Transcriptome.</title>
        <authorList>
            <person name="Meera S.P."/>
            <person name="Sreeshan A."/>
            <person name="Augustine A."/>
        </authorList>
    </citation>
    <scope>NUCLEOTIDE SEQUENCE</scope>
    <source>
        <tissue evidence="1">Leaf</tissue>
    </source>
</reference>
<evidence type="ECO:0000313" key="1">
    <source>
        <dbReference type="EMBL" id="MBX69698.1"/>
    </source>
</evidence>
<proteinExistence type="predicted"/>
<sequence length="21" mass="2605">MSSYSWCEKQSLKYLCCLFER</sequence>